<dbReference type="InterPro" id="IPR014756">
    <property type="entry name" value="Ig_E-set"/>
</dbReference>
<evidence type="ECO:0000256" key="10">
    <source>
        <dbReference type="ARBA" id="ARBA00023303"/>
    </source>
</evidence>
<feature type="domain" description="Inward rectifier potassium channel C-terminal" evidence="14">
    <location>
        <begin position="159"/>
        <end position="306"/>
    </location>
</feature>
<dbReference type="Pfam" id="PF17655">
    <property type="entry name" value="IRK_C"/>
    <property type="match status" value="1"/>
</dbReference>
<evidence type="ECO:0000256" key="1">
    <source>
        <dbReference type="ARBA" id="ARBA00004141"/>
    </source>
</evidence>
<proteinExistence type="predicted"/>
<keyword evidence="16" id="KW-1185">Reference proteome</keyword>
<dbReference type="OrthoDB" id="9813518at2"/>
<name>A0A4R4DZ52_9BACT</name>
<dbReference type="Proteomes" id="UP000295164">
    <property type="component" value="Unassembled WGS sequence"/>
</dbReference>
<dbReference type="GO" id="GO:0005886">
    <property type="term" value="C:plasma membrane"/>
    <property type="evidence" value="ECO:0007669"/>
    <property type="project" value="TreeGrafter"/>
</dbReference>
<dbReference type="RefSeq" id="WP_131852559.1">
    <property type="nucleotide sequence ID" value="NZ_SKFH01000023.1"/>
</dbReference>
<dbReference type="Gene3D" id="2.60.40.1400">
    <property type="entry name" value="G protein-activated inward rectifier potassium channel 1"/>
    <property type="match status" value="1"/>
</dbReference>
<dbReference type="GO" id="GO:1990573">
    <property type="term" value="P:potassium ion import across plasma membrane"/>
    <property type="evidence" value="ECO:0007669"/>
    <property type="project" value="TreeGrafter"/>
</dbReference>
<keyword evidence="4 12" id="KW-0812">Transmembrane</keyword>
<evidence type="ECO:0000259" key="14">
    <source>
        <dbReference type="Pfam" id="PF17655"/>
    </source>
</evidence>
<evidence type="ECO:0000313" key="16">
    <source>
        <dbReference type="Proteomes" id="UP000295164"/>
    </source>
</evidence>
<evidence type="ECO:0000313" key="15">
    <source>
        <dbReference type="EMBL" id="TCZ69039.1"/>
    </source>
</evidence>
<evidence type="ECO:0000256" key="9">
    <source>
        <dbReference type="ARBA" id="ARBA00023136"/>
    </source>
</evidence>
<feature type="transmembrane region" description="Helical" evidence="12">
    <location>
        <begin position="124"/>
        <end position="150"/>
    </location>
</feature>
<accession>A0A4R4DZ52</accession>
<evidence type="ECO:0000256" key="6">
    <source>
        <dbReference type="ARBA" id="ARBA00022958"/>
    </source>
</evidence>
<dbReference type="InterPro" id="IPR013518">
    <property type="entry name" value="K_chnl_inward-rec_Kir_cyto"/>
</dbReference>
<dbReference type="GO" id="GO:0034702">
    <property type="term" value="C:monoatomic ion channel complex"/>
    <property type="evidence" value="ECO:0007669"/>
    <property type="project" value="UniProtKB-KW"/>
</dbReference>
<dbReference type="PANTHER" id="PTHR11767:SF102">
    <property type="entry name" value="INWARDLY RECTIFYING POTASSIUM CHANNEL 1, ISOFORM F"/>
    <property type="match status" value="1"/>
</dbReference>
<dbReference type="EMBL" id="SKFH01000023">
    <property type="protein sequence ID" value="TCZ69039.1"/>
    <property type="molecule type" value="Genomic_DNA"/>
</dbReference>
<dbReference type="AlphaFoldDB" id="A0A4R4DZ52"/>
<gene>
    <name evidence="15" type="ORF">E0486_12715</name>
</gene>
<keyword evidence="7 12" id="KW-1133">Transmembrane helix</keyword>
<feature type="compositionally biased region" description="Low complexity" evidence="11">
    <location>
        <begin position="14"/>
        <end position="24"/>
    </location>
</feature>
<dbReference type="InterPro" id="IPR016449">
    <property type="entry name" value="K_chnl_inward-rec_Kir"/>
</dbReference>
<keyword evidence="6" id="KW-0630">Potassium</keyword>
<evidence type="ECO:0000259" key="13">
    <source>
        <dbReference type="Pfam" id="PF07885"/>
    </source>
</evidence>
<dbReference type="SUPFAM" id="SSF81324">
    <property type="entry name" value="Voltage-gated potassium channels"/>
    <property type="match status" value="1"/>
</dbReference>
<evidence type="ECO:0000256" key="2">
    <source>
        <dbReference type="ARBA" id="ARBA00022448"/>
    </source>
</evidence>
<keyword evidence="2" id="KW-0813">Transport</keyword>
<dbReference type="InterPro" id="IPR013099">
    <property type="entry name" value="K_chnl_dom"/>
</dbReference>
<keyword evidence="3" id="KW-0633">Potassium transport</keyword>
<evidence type="ECO:0000256" key="12">
    <source>
        <dbReference type="SAM" id="Phobius"/>
    </source>
</evidence>
<keyword evidence="9 12" id="KW-0472">Membrane</keyword>
<dbReference type="GO" id="GO:0034765">
    <property type="term" value="P:regulation of monoatomic ion transmembrane transport"/>
    <property type="evidence" value="ECO:0007669"/>
    <property type="project" value="TreeGrafter"/>
</dbReference>
<keyword evidence="10 15" id="KW-0407">Ion channel</keyword>
<dbReference type="PANTHER" id="PTHR11767">
    <property type="entry name" value="INWARD RECTIFIER POTASSIUM CHANNEL"/>
    <property type="match status" value="1"/>
</dbReference>
<feature type="compositionally biased region" description="Polar residues" evidence="11">
    <location>
        <begin position="1"/>
        <end position="13"/>
    </location>
</feature>
<evidence type="ECO:0000256" key="4">
    <source>
        <dbReference type="ARBA" id="ARBA00022692"/>
    </source>
</evidence>
<feature type="domain" description="Potassium channel" evidence="13">
    <location>
        <begin position="70"/>
        <end position="146"/>
    </location>
</feature>
<comment type="subcellular location">
    <subcellularLocation>
        <location evidence="1">Membrane</location>
        <topology evidence="1">Multi-pass membrane protein</topology>
    </subcellularLocation>
</comment>
<dbReference type="SUPFAM" id="SSF81296">
    <property type="entry name" value="E set domains"/>
    <property type="match status" value="1"/>
</dbReference>
<feature type="region of interest" description="Disordered" evidence="11">
    <location>
        <begin position="1"/>
        <end position="24"/>
    </location>
</feature>
<feature type="transmembrane region" description="Helical" evidence="12">
    <location>
        <begin position="61"/>
        <end position="83"/>
    </location>
</feature>
<keyword evidence="8" id="KW-0406">Ion transport</keyword>
<evidence type="ECO:0000256" key="7">
    <source>
        <dbReference type="ARBA" id="ARBA00022989"/>
    </source>
</evidence>
<reference evidence="15 16" key="1">
    <citation type="submission" date="2019-03" db="EMBL/GenBank/DDBJ databases">
        <authorList>
            <person name="Kim M.K.M."/>
        </authorList>
    </citation>
    <scope>NUCLEOTIDE SEQUENCE [LARGE SCALE GENOMIC DNA]</scope>
    <source>
        <strain evidence="15 16">17J68-15</strain>
    </source>
</reference>
<dbReference type="InterPro" id="IPR041647">
    <property type="entry name" value="IRK_C"/>
</dbReference>
<dbReference type="GO" id="GO:0005242">
    <property type="term" value="F:inward rectifier potassium channel activity"/>
    <property type="evidence" value="ECO:0007669"/>
    <property type="project" value="InterPro"/>
</dbReference>
<evidence type="ECO:0000256" key="11">
    <source>
        <dbReference type="SAM" id="MobiDB-lite"/>
    </source>
</evidence>
<comment type="caution">
    <text evidence="15">The sequence shown here is derived from an EMBL/GenBank/DDBJ whole genome shotgun (WGS) entry which is preliminary data.</text>
</comment>
<dbReference type="Pfam" id="PF07885">
    <property type="entry name" value="Ion_trans_2"/>
    <property type="match status" value="1"/>
</dbReference>
<keyword evidence="5" id="KW-0851">Voltage-gated channel</keyword>
<protein>
    <submittedName>
        <fullName evidence="15">Inward rectifier potassium channel Irk</fullName>
    </submittedName>
</protein>
<organism evidence="15 16">
    <name type="scientific">Flaviaesturariibacter aridisoli</name>
    <dbReference type="NCBI Taxonomy" id="2545761"/>
    <lineage>
        <taxon>Bacteria</taxon>
        <taxon>Pseudomonadati</taxon>
        <taxon>Bacteroidota</taxon>
        <taxon>Chitinophagia</taxon>
        <taxon>Chitinophagales</taxon>
        <taxon>Chitinophagaceae</taxon>
        <taxon>Flaviaestuariibacter</taxon>
    </lineage>
</organism>
<dbReference type="PRINTS" id="PR01320">
    <property type="entry name" value="KIRCHANNEL"/>
</dbReference>
<evidence type="ECO:0000256" key="8">
    <source>
        <dbReference type="ARBA" id="ARBA00023065"/>
    </source>
</evidence>
<evidence type="ECO:0000256" key="5">
    <source>
        <dbReference type="ARBA" id="ARBA00022882"/>
    </source>
</evidence>
<dbReference type="Gene3D" id="1.10.287.70">
    <property type="match status" value="1"/>
</dbReference>
<sequence>MARSRPNFQNELNTGFGTSSSESGGRFYRKDGSVNVVRRGVPLFDRLSWFHTLLSMGRWKFWGYLLLFYVVINLFFALVYYLIGVQHLNGAKIGSPLAQFVEAFFFSAQTYTTVGYGHVSPDGLLVSSIAAFESFLGVMTLALMSGLFFGRFSMPRAYLRFSNVALIAPYKDGQALMFRMVPEKNNQLTDAEVKLTLAIRIHEGDKEQNKFYGLNVEIPRINVLVFNWTVVHPINEESPLYGYSLQELKAMQAELLVFLKAYDEVFANNVITRTSYTASEFIPDAKFKHMYHSEGGTTVLDIDKLNDFELLPKA</sequence>
<evidence type="ECO:0000256" key="3">
    <source>
        <dbReference type="ARBA" id="ARBA00022538"/>
    </source>
</evidence>